<dbReference type="Proteomes" id="UP000886520">
    <property type="component" value="Chromosome 3"/>
</dbReference>
<dbReference type="AlphaFoldDB" id="A0A9D4ZR36"/>
<sequence>MLHVWGCRSYHYQQPPHHPLRTASPLTELYRMVSYSLRSGDHVKCAIAALTPLKAEPEDICLDILYEDDHLLVVNKLAQMERFNLPELFEDKSPASKHRVRILRGDYSVIYIFKLAAGKNWENLRT</sequence>
<name>A0A9D4ZR36_ADICA</name>
<organism evidence="1 2">
    <name type="scientific">Adiantum capillus-veneris</name>
    <name type="common">Maidenhair fern</name>
    <dbReference type="NCBI Taxonomy" id="13818"/>
    <lineage>
        <taxon>Eukaryota</taxon>
        <taxon>Viridiplantae</taxon>
        <taxon>Streptophyta</taxon>
        <taxon>Embryophyta</taxon>
        <taxon>Tracheophyta</taxon>
        <taxon>Polypodiopsida</taxon>
        <taxon>Polypodiidae</taxon>
        <taxon>Polypodiales</taxon>
        <taxon>Pteridineae</taxon>
        <taxon>Pteridaceae</taxon>
        <taxon>Vittarioideae</taxon>
        <taxon>Adiantum</taxon>
    </lineage>
</organism>
<keyword evidence="2" id="KW-1185">Reference proteome</keyword>
<reference evidence="1" key="1">
    <citation type="submission" date="2021-01" db="EMBL/GenBank/DDBJ databases">
        <title>Adiantum capillus-veneris genome.</title>
        <authorList>
            <person name="Fang Y."/>
            <person name="Liao Q."/>
        </authorList>
    </citation>
    <scope>NUCLEOTIDE SEQUENCE</scope>
    <source>
        <strain evidence="1">H3</strain>
        <tissue evidence="1">Leaf</tissue>
    </source>
</reference>
<gene>
    <name evidence="1" type="ORF">GOP47_0002599</name>
</gene>
<dbReference type="EMBL" id="JABFUD020000002">
    <property type="protein sequence ID" value="KAI5082856.1"/>
    <property type="molecule type" value="Genomic_DNA"/>
</dbReference>
<comment type="caution">
    <text evidence="1">The sequence shown here is derived from an EMBL/GenBank/DDBJ whole genome shotgun (WGS) entry which is preliminary data.</text>
</comment>
<accession>A0A9D4ZR36</accession>
<evidence type="ECO:0000313" key="1">
    <source>
        <dbReference type="EMBL" id="KAI5082856.1"/>
    </source>
</evidence>
<dbReference type="OrthoDB" id="418349at2759"/>
<evidence type="ECO:0000313" key="2">
    <source>
        <dbReference type="Proteomes" id="UP000886520"/>
    </source>
</evidence>
<protein>
    <submittedName>
        <fullName evidence="1">Uncharacterized protein</fullName>
    </submittedName>
</protein>
<proteinExistence type="predicted"/>